<dbReference type="RefSeq" id="WP_012508205.1">
    <property type="nucleotide sequence ID" value="NC_011060.1"/>
</dbReference>
<dbReference type="AlphaFoldDB" id="B4SA21"/>
<feature type="transmembrane region" description="Helical" evidence="1">
    <location>
        <begin position="469"/>
        <end position="488"/>
    </location>
</feature>
<feature type="transmembrane region" description="Helical" evidence="1">
    <location>
        <begin position="278"/>
        <end position="303"/>
    </location>
</feature>
<organism evidence="2 3">
    <name type="scientific">Pelodictyon phaeoclathratiforme (strain DSM 5477 / BU-1)</name>
    <dbReference type="NCBI Taxonomy" id="324925"/>
    <lineage>
        <taxon>Bacteria</taxon>
        <taxon>Pseudomonadati</taxon>
        <taxon>Chlorobiota</taxon>
        <taxon>Chlorobiia</taxon>
        <taxon>Chlorobiales</taxon>
        <taxon>Chlorobiaceae</taxon>
        <taxon>Chlorobium/Pelodictyon group</taxon>
        <taxon>Pelodictyon</taxon>
    </lineage>
</organism>
<reference evidence="2 3" key="1">
    <citation type="submission" date="2008-06" db="EMBL/GenBank/DDBJ databases">
        <title>Complete sequence of Pelodictyon phaeoclathratiforme BU-1.</title>
        <authorList>
            <consortium name="US DOE Joint Genome Institute"/>
            <person name="Lucas S."/>
            <person name="Copeland A."/>
            <person name="Lapidus A."/>
            <person name="Glavina del Rio T."/>
            <person name="Dalin E."/>
            <person name="Tice H."/>
            <person name="Bruce D."/>
            <person name="Goodwin L."/>
            <person name="Pitluck S."/>
            <person name="Schmutz J."/>
            <person name="Larimer F."/>
            <person name="Land M."/>
            <person name="Hauser L."/>
            <person name="Kyrpides N."/>
            <person name="Mikhailova N."/>
            <person name="Liu Z."/>
            <person name="Li T."/>
            <person name="Zhao F."/>
            <person name="Overmann J."/>
            <person name="Bryant D.A."/>
            <person name="Richardson P."/>
        </authorList>
    </citation>
    <scope>NUCLEOTIDE SEQUENCE [LARGE SCALE GENOMIC DNA]</scope>
    <source>
        <strain evidence="3">DSM 5477 / BU-1</strain>
    </source>
</reference>
<accession>B4SA21</accession>
<name>B4SA21_PELPB</name>
<dbReference type="Proteomes" id="UP000002724">
    <property type="component" value="Chromosome"/>
</dbReference>
<evidence type="ECO:0000256" key="1">
    <source>
        <dbReference type="SAM" id="Phobius"/>
    </source>
</evidence>
<evidence type="ECO:0008006" key="4">
    <source>
        <dbReference type="Google" id="ProtNLM"/>
    </source>
</evidence>
<proteinExistence type="predicted"/>
<dbReference type="KEGG" id="pph:Ppha_1464"/>
<dbReference type="eggNOG" id="COG0758">
    <property type="taxonomic scope" value="Bacteria"/>
</dbReference>
<dbReference type="HOGENOM" id="CLU_504009_0_0_10"/>
<dbReference type="EMBL" id="CP001110">
    <property type="protein sequence ID" value="ACF43717.1"/>
    <property type="molecule type" value="Genomic_DNA"/>
</dbReference>
<protein>
    <recommendedName>
        <fullName evidence="4">SMODS and SLOG-associating 2TM effector domain-containing protein</fullName>
    </recommendedName>
</protein>
<keyword evidence="1" id="KW-0812">Transmembrane</keyword>
<keyword evidence="1" id="KW-1133">Transmembrane helix</keyword>
<sequence length="551" mass="64033">MPNKPEQVFYDLRIGVTGHRNLSQKKAVTEAVKRIVTYLDQLICDHDNIFTEWSVISPLAKGADTIVARSFLEKPDTRLEVFLPFPLEIHRKKLTDPTELAEFNQLFERASVYYEPPQDSKGYLTVGKEIVNTCEILIVIWDGKETKGKGGTADIVKYALESGRTIIRIDAENPNNPPKLLLTRKNKEEENCIPEYYEFPLPKTAAKLLVNYYQFVEFCRDKSLTTTEHALLTAQCRHEVKTLAKAVDLPEKQIEPVLEYLIPTYVRADELAKRYQKLFVLASKAIPIYSAIAVSVLVFQVIFFPDEFWIIWLEICSMLGAKAMPNISKKLRWYEKWIDYRILAEQLRTTIYTSIVLNKNSLTVSTPAPKTFPRYNTQHNWIDLLIENQLKMTINRLGIPENFSATKKFVITGLLDDQKKWHIKHSFRMINTEHLLRNYLRILFFITLTLAVLHLSNIEFLKHLYFEKWGIFLAITLPFWETAIHSIGKQQKYEIVAKRSNKMANELNQIVELAEKSTSMAELRKIITHAMQAVKLETFEWRAFVNFDSCE</sequence>
<keyword evidence="3" id="KW-1185">Reference proteome</keyword>
<dbReference type="Gene3D" id="3.40.50.450">
    <property type="match status" value="1"/>
</dbReference>
<gene>
    <name evidence="2" type="ordered locus">Ppha_1464</name>
</gene>
<dbReference type="STRING" id="324925.Ppha_1464"/>
<feature type="transmembrane region" description="Helical" evidence="1">
    <location>
        <begin position="438"/>
        <end position="457"/>
    </location>
</feature>
<evidence type="ECO:0000313" key="3">
    <source>
        <dbReference type="Proteomes" id="UP000002724"/>
    </source>
</evidence>
<evidence type="ECO:0000313" key="2">
    <source>
        <dbReference type="EMBL" id="ACF43717.1"/>
    </source>
</evidence>
<feature type="transmembrane region" description="Helical" evidence="1">
    <location>
        <begin position="309"/>
        <end position="327"/>
    </location>
</feature>
<dbReference type="OrthoDB" id="2968017at2"/>
<dbReference type="SUPFAM" id="SSF102405">
    <property type="entry name" value="MCP/YpsA-like"/>
    <property type="match status" value="1"/>
</dbReference>
<keyword evidence="1" id="KW-0472">Membrane</keyword>